<dbReference type="Pfam" id="PF12146">
    <property type="entry name" value="Hydrolase_4"/>
    <property type="match status" value="1"/>
</dbReference>
<dbReference type="RefSeq" id="WP_253059511.1">
    <property type="nucleotide sequence ID" value="NZ_JAMXWM010000004.1"/>
</dbReference>
<dbReference type="GO" id="GO:0016787">
    <property type="term" value="F:hydrolase activity"/>
    <property type="evidence" value="ECO:0007669"/>
    <property type="project" value="UniProtKB-KW"/>
</dbReference>
<comment type="caution">
    <text evidence="2">The sequence shown here is derived from an EMBL/GenBank/DDBJ whole genome shotgun (WGS) entry which is preliminary data.</text>
</comment>
<evidence type="ECO:0000313" key="3">
    <source>
        <dbReference type="Proteomes" id="UP001597399"/>
    </source>
</evidence>
<organism evidence="2 3">
    <name type="scientific">Sporolactobacillus shoreicorticis</name>
    <dbReference type="NCBI Taxonomy" id="1923877"/>
    <lineage>
        <taxon>Bacteria</taxon>
        <taxon>Bacillati</taxon>
        <taxon>Bacillota</taxon>
        <taxon>Bacilli</taxon>
        <taxon>Bacillales</taxon>
        <taxon>Sporolactobacillaceae</taxon>
        <taxon>Sporolactobacillus</taxon>
    </lineage>
</organism>
<dbReference type="Gene3D" id="3.40.50.1820">
    <property type="entry name" value="alpha/beta hydrolase"/>
    <property type="match status" value="1"/>
</dbReference>
<keyword evidence="3" id="KW-1185">Reference proteome</keyword>
<name>A0ABW5S0A7_9BACL</name>
<evidence type="ECO:0000259" key="1">
    <source>
        <dbReference type="Pfam" id="PF12146"/>
    </source>
</evidence>
<gene>
    <name evidence="2" type="ORF">ACFSUE_02095</name>
</gene>
<feature type="domain" description="Serine aminopeptidase S33" evidence="1">
    <location>
        <begin position="17"/>
        <end position="225"/>
    </location>
</feature>
<protein>
    <submittedName>
        <fullName evidence="2">Alpha/beta hydrolase</fullName>
    </submittedName>
</protein>
<sequence length="249" mass="28098">MELQRPKPFFLESGLRAVLLLHGFTGNSIDVRQLGRYLNQRGYTCCGPIYPGHGGPPEELLETGPKAWWQEVCSAVDRLQRSGYSEFAVCGLSLGGVFSLKCGYTFSVKGIVPMCAPAYSAMRDRLMAGTTAYARRYKQYQGKSDKEITAELQTFRRHIPAVLDQLSALIDHVRENSRKIIAPALIVQAQKDEMINPESAHYYYDSIHSANKQLKWYENSTHVITLGTEKVQLHQDIYAFLESLDWSVS</sequence>
<dbReference type="Proteomes" id="UP001597399">
    <property type="component" value="Unassembled WGS sequence"/>
</dbReference>
<proteinExistence type="predicted"/>
<reference evidence="3" key="1">
    <citation type="journal article" date="2019" name="Int. J. Syst. Evol. Microbiol.">
        <title>The Global Catalogue of Microorganisms (GCM) 10K type strain sequencing project: providing services to taxonomists for standard genome sequencing and annotation.</title>
        <authorList>
            <consortium name="The Broad Institute Genomics Platform"/>
            <consortium name="The Broad Institute Genome Sequencing Center for Infectious Disease"/>
            <person name="Wu L."/>
            <person name="Ma J."/>
        </authorList>
    </citation>
    <scope>NUCLEOTIDE SEQUENCE [LARGE SCALE GENOMIC DNA]</scope>
    <source>
        <strain evidence="3">TISTR 2466</strain>
    </source>
</reference>
<accession>A0ABW5S0A7</accession>
<dbReference type="SUPFAM" id="SSF53474">
    <property type="entry name" value="alpha/beta-Hydrolases"/>
    <property type="match status" value="1"/>
</dbReference>
<dbReference type="EMBL" id="JBHUMQ010000003">
    <property type="protein sequence ID" value="MFD2692437.1"/>
    <property type="molecule type" value="Genomic_DNA"/>
</dbReference>
<keyword evidence="2" id="KW-0378">Hydrolase</keyword>
<evidence type="ECO:0000313" key="2">
    <source>
        <dbReference type="EMBL" id="MFD2692437.1"/>
    </source>
</evidence>
<dbReference type="InterPro" id="IPR012354">
    <property type="entry name" value="Esterase_lipase"/>
</dbReference>
<dbReference type="InterPro" id="IPR022742">
    <property type="entry name" value="Hydrolase_4"/>
</dbReference>
<dbReference type="PIRSF" id="PIRSF017388">
    <property type="entry name" value="Esterase_lipase"/>
    <property type="match status" value="1"/>
</dbReference>
<dbReference type="InterPro" id="IPR029058">
    <property type="entry name" value="AB_hydrolase_fold"/>
</dbReference>